<name>A0AAE0Y4E5_9GAST</name>
<comment type="caution">
    <text evidence="1">The sequence shown here is derived from an EMBL/GenBank/DDBJ whole genome shotgun (WGS) entry which is preliminary data.</text>
</comment>
<reference evidence="1" key="1">
    <citation type="journal article" date="2023" name="G3 (Bethesda)">
        <title>A reference genome for the long-term kleptoplast-retaining sea slug Elysia crispata morphotype clarki.</title>
        <authorList>
            <person name="Eastman K.E."/>
            <person name="Pendleton A.L."/>
            <person name="Shaikh M.A."/>
            <person name="Suttiyut T."/>
            <person name="Ogas R."/>
            <person name="Tomko P."/>
            <person name="Gavelis G."/>
            <person name="Widhalm J.R."/>
            <person name="Wisecaver J.H."/>
        </authorList>
    </citation>
    <scope>NUCLEOTIDE SEQUENCE</scope>
    <source>
        <strain evidence="1">ECLA1</strain>
    </source>
</reference>
<gene>
    <name evidence="1" type="ORF">RRG08_025788</name>
</gene>
<dbReference type="AlphaFoldDB" id="A0AAE0Y4E5"/>
<organism evidence="1 2">
    <name type="scientific">Elysia crispata</name>
    <name type="common">lettuce slug</name>
    <dbReference type="NCBI Taxonomy" id="231223"/>
    <lineage>
        <taxon>Eukaryota</taxon>
        <taxon>Metazoa</taxon>
        <taxon>Spiralia</taxon>
        <taxon>Lophotrochozoa</taxon>
        <taxon>Mollusca</taxon>
        <taxon>Gastropoda</taxon>
        <taxon>Heterobranchia</taxon>
        <taxon>Euthyneura</taxon>
        <taxon>Panpulmonata</taxon>
        <taxon>Sacoglossa</taxon>
        <taxon>Placobranchoidea</taxon>
        <taxon>Plakobranchidae</taxon>
        <taxon>Elysia</taxon>
    </lineage>
</organism>
<keyword evidence="2" id="KW-1185">Reference proteome</keyword>
<evidence type="ECO:0000313" key="2">
    <source>
        <dbReference type="Proteomes" id="UP001283361"/>
    </source>
</evidence>
<protein>
    <submittedName>
        <fullName evidence="1">Uncharacterized protein</fullName>
    </submittedName>
</protein>
<proteinExistence type="predicted"/>
<evidence type="ECO:0000313" key="1">
    <source>
        <dbReference type="EMBL" id="KAK3731245.1"/>
    </source>
</evidence>
<sequence length="144" mass="16099">MQYGTLILARDVRKCLCLCRERRLAVPFLGQLFLQFDAQPPPVASRSCGMRSRHTQVNHLGRQTKQVEGSWQVSNRRVITRGCLPSMRRLDLADNSKSCGNKGEAKQQVEVTTGIFSFKPHVGGLEAIAAHLLKPETTEEFGFS</sequence>
<dbReference type="EMBL" id="JAWDGP010007018">
    <property type="protein sequence ID" value="KAK3731245.1"/>
    <property type="molecule type" value="Genomic_DNA"/>
</dbReference>
<dbReference type="Proteomes" id="UP001283361">
    <property type="component" value="Unassembled WGS sequence"/>
</dbReference>
<accession>A0AAE0Y4E5</accession>